<dbReference type="RefSeq" id="WP_154504297.1">
    <property type="nucleotide sequence ID" value="NZ_VUMN01000012.1"/>
</dbReference>
<dbReference type="AlphaFoldDB" id="A0A7X2NSA0"/>
<proteinExistence type="inferred from homology"/>
<evidence type="ECO:0000256" key="4">
    <source>
        <dbReference type="ARBA" id="ARBA00022525"/>
    </source>
</evidence>
<gene>
    <name evidence="8" type="ORF">FYJ51_06235</name>
</gene>
<keyword evidence="6 7" id="KW-0378">Hydrolase</keyword>
<reference evidence="8 9" key="1">
    <citation type="submission" date="2019-08" db="EMBL/GenBank/DDBJ databases">
        <title>In-depth cultivation of the pig gut microbiome towards novel bacterial diversity and tailored functional studies.</title>
        <authorList>
            <person name="Wylensek D."/>
            <person name="Hitch T.C.A."/>
            <person name="Clavel T."/>
        </authorList>
    </citation>
    <scope>NUCLEOTIDE SEQUENCE [LARGE SCALE GENOMIC DNA]</scope>
    <source>
        <strain evidence="8 9">Oil+RF-744-GAM-WT-6</strain>
    </source>
</reference>
<feature type="chain" id="PRO_5031673825" description="Ribonuclease" evidence="7">
    <location>
        <begin position="29"/>
        <end position="128"/>
    </location>
</feature>
<name>A0A7X2NSA0_9FIRM</name>
<comment type="caution">
    <text evidence="8">The sequence shown here is derived from an EMBL/GenBank/DDBJ whole genome shotgun (WGS) entry which is preliminary data.</text>
</comment>
<dbReference type="Gene3D" id="3.10.450.30">
    <property type="entry name" value="Microbial ribonucleases"/>
    <property type="match status" value="1"/>
</dbReference>
<keyword evidence="5 7" id="KW-0540">Nuclease</keyword>
<dbReference type="InterPro" id="IPR001887">
    <property type="entry name" value="Barnase"/>
</dbReference>
<dbReference type="PIRSF" id="PIRSF001013">
    <property type="entry name" value="Barnase"/>
    <property type="match status" value="1"/>
</dbReference>
<dbReference type="SUPFAM" id="SSF53933">
    <property type="entry name" value="Microbial ribonucleases"/>
    <property type="match status" value="1"/>
</dbReference>
<dbReference type="Pfam" id="PF00545">
    <property type="entry name" value="Ribonuclease"/>
    <property type="match status" value="1"/>
</dbReference>
<evidence type="ECO:0000313" key="9">
    <source>
        <dbReference type="Proteomes" id="UP000461880"/>
    </source>
</evidence>
<dbReference type="GO" id="GO:0004521">
    <property type="term" value="F:RNA endonuclease activity"/>
    <property type="evidence" value="ECO:0007669"/>
    <property type="project" value="UniProtKB-UniRule"/>
</dbReference>
<evidence type="ECO:0000256" key="6">
    <source>
        <dbReference type="ARBA" id="ARBA00022801"/>
    </source>
</evidence>
<evidence type="ECO:0000256" key="3">
    <source>
        <dbReference type="ARBA" id="ARBA00022214"/>
    </source>
</evidence>
<dbReference type="EMBL" id="VUMN01000012">
    <property type="protein sequence ID" value="MSS58500.1"/>
    <property type="molecule type" value="Genomic_DNA"/>
</dbReference>
<comment type="similarity">
    <text evidence="2 7">Belongs to the ribonuclease N1/T1 family.</text>
</comment>
<dbReference type="GO" id="GO:0003723">
    <property type="term" value="F:RNA binding"/>
    <property type="evidence" value="ECO:0007669"/>
    <property type="project" value="UniProtKB-UniRule"/>
</dbReference>
<dbReference type="EC" id="3.1.27.-" evidence="7"/>
<dbReference type="InterPro" id="IPR016191">
    <property type="entry name" value="Ribonuclease/ribotoxin"/>
</dbReference>
<evidence type="ECO:0000313" key="8">
    <source>
        <dbReference type="EMBL" id="MSS58500.1"/>
    </source>
</evidence>
<dbReference type="GO" id="GO:0005576">
    <property type="term" value="C:extracellular region"/>
    <property type="evidence" value="ECO:0007669"/>
    <property type="project" value="UniProtKB-SubCell"/>
</dbReference>
<dbReference type="Proteomes" id="UP000461880">
    <property type="component" value="Unassembled WGS sequence"/>
</dbReference>
<keyword evidence="9" id="KW-1185">Reference proteome</keyword>
<dbReference type="GO" id="GO:0016787">
    <property type="term" value="F:hydrolase activity"/>
    <property type="evidence" value="ECO:0007669"/>
    <property type="project" value="UniProtKB-KW"/>
</dbReference>
<protein>
    <recommendedName>
        <fullName evidence="3 7">Ribonuclease</fullName>
        <ecNumber evidence="7">3.1.27.-</ecNumber>
    </recommendedName>
</protein>
<keyword evidence="7" id="KW-0255">Endonuclease</keyword>
<evidence type="ECO:0000256" key="5">
    <source>
        <dbReference type="ARBA" id="ARBA00022722"/>
    </source>
</evidence>
<evidence type="ECO:0000256" key="7">
    <source>
        <dbReference type="PIRNR" id="PIRNR001013"/>
    </source>
</evidence>
<accession>A0A7X2NSA0</accession>
<evidence type="ECO:0000256" key="1">
    <source>
        <dbReference type="ARBA" id="ARBA00004613"/>
    </source>
</evidence>
<comment type="subcellular location">
    <subcellularLocation>
        <location evidence="1 7">Secreted</location>
    </subcellularLocation>
</comment>
<dbReference type="PRINTS" id="PR00117">
    <property type="entry name" value="BARNASE"/>
</dbReference>
<sequence>MKRFFACLLACFLYACAPSGSLCSTASASVPAAVPSSSASVLPEDTTCDDQACVTEYLITYDHLPDNYMTKKEARSYGWEGGPLWKVVPGRCIGGDVFGNYEEQLPEVSGRTYYECDLNTIGADSGGS</sequence>
<keyword evidence="7" id="KW-0732">Signal</keyword>
<dbReference type="InterPro" id="IPR000026">
    <property type="entry name" value="N1-like"/>
</dbReference>
<dbReference type="PROSITE" id="PS51257">
    <property type="entry name" value="PROKAR_LIPOPROTEIN"/>
    <property type="match status" value="1"/>
</dbReference>
<keyword evidence="4 7" id="KW-0964">Secreted</keyword>
<evidence type="ECO:0000256" key="2">
    <source>
        <dbReference type="ARBA" id="ARBA00009006"/>
    </source>
</evidence>
<organism evidence="8 9">
    <name type="scientific">Stecheria intestinalis</name>
    <dbReference type="NCBI Taxonomy" id="2606630"/>
    <lineage>
        <taxon>Bacteria</taxon>
        <taxon>Bacillati</taxon>
        <taxon>Bacillota</taxon>
        <taxon>Erysipelotrichia</taxon>
        <taxon>Erysipelotrichales</taxon>
        <taxon>Erysipelotrichaceae</taxon>
        <taxon>Stecheria</taxon>
    </lineage>
</organism>
<feature type="signal peptide" evidence="7">
    <location>
        <begin position="1"/>
        <end position="28"/>
    </location>
</feature>